<comment type="caution">
    <text evidence="2">The sequence shown here is derived from an EMBL/GenBank/DDBJ whole genome shotgun (WGS) entry which is preliminary data.</text>
</comment>
<accession>A0A3E3K1F1</accession>
<dbReference type="EMBL" id="QVLX01000004">
    <property type="protein sequence ID" value="RGE86969.1"/>
    <property type="molecule type" value="Genomic_DNA"/>
</dbReference>
<reference evidence="2 3" key="1">
    <citation type="submission" date="2018-08" db="EMBL/GenBank/DDBJ databases">
        <title>A genome reference for cultivated species of the human gut microbiota.</title>
        <authorList>
            <person name="Zou Y."/>
            <person name="Xue W."/>
            <person name="Luo G."/>
        </authorList>
    </citation>
    <scope>NUCLEOTIDE SEQUENCE [LARGE SCALE GENOMIC DNA]</scope>
    <source>
        <strain evidence="2 3">AF37-2AT</strain>
    </source>
</reference>
<dbReference type="Gene3D" id="1.20.58.1690">
    <property type="match status" value="1"/>
</dbReference>
<evidence type="ECO:0000313" key="2">
    <source>
        <dbReference type="EMBL" id="RGE86969.1"/>
    </source>
</evidence>
<proteinExistence type="predicted"/>
<organism evidence="2 3">
    <name type="scientific">Sellimonas intestinalis</name>
    <dbReference type="NCBI Taxonomy" id="1653434"/>
    <lineage>
        <taxon>Bacteria</taxon>
        <taxon>Bacillati</taxon>
        <taxon>Bacillota</taxon>
        <taxon>Clostridia</taxon>
        <taxon>Lachnospirales</taxon>
        <taxon>Lachnospiraceae</taxon>
        <taxon>Sellimonas</taxon>
    </lineage>
</organism>
<gene>
    <name evidence="2" type="ORF">DW016_08465</name>
</gene>
<keyword evidence="1" id="KW-0812">Transmembrane</keyword>
<protein>
    <submittedName>
        <fullName evidence="2">YARHG domain-containing protein</fullName>
    </submittedName>
</protein>
<keyword evidence="1" id="KW-0472">Membrane</keyword>
<dbReference type="RefSeq" id="WP_024732053.1">
    <property type="nucleotide sequence ID" value="NZ_BAABYU010000001.1"/>
</dbReference>
<dbReference type="OrthoDB" id="517663at2"/>
<keyword evidence="1" id="KW-1133">Transmembrane helix</keyword>
<name>A0A3E3K1F1_9FIRM</name>
<dbReference type="Proteomes" id="UP000261080">
    <property type="component" value="Unassembled WGS sequence"/>
</dbReference>
<evidence type="ECO:0000256" key="1">
    <source>
        <dbReference type="SAM" id="Phobius"/>
    </source>
</evidence>
<keyword evidence="3" id="KW-1185">Reference proteome</keyword>
<sequence length="180" mass="20593">MISSERYSVGSEDGKSISFQKEEGAFVGFDVTIKFKHVIAVIICAVLIIGGTSYYSSVHSEQNGAEVQDTVPRNEVQPPIDEDGFVFAKSSSEVLSEEMVLALREDETVGFQRLLKMSINEIYARHGQLFNAGEVNDTHYQKYSWYRETNKHGVKWEEFNNFEKTNLRLLISIEEEYGYR</sequence>
<dbReference type="AlphaFoldDB" id="A0A3E3K1F1"/>
<dbReference type="InterPro" id="IPR038434">
    <property type="entry name" value="YARHG_sf"/>
</dbReference>
<feature type="transmembrane region" description="Helical" evidence="1">
    <location>
        <begin position="38"/>
        <end position="56"/>
    </location>
</feature>
<evidence type="ECO:0000313" key="3">
    <source>
        <dbReference type="Proteomes" id="UP000261080"/>
    </source>
</evidence>